<reference evidence="3" key="1">
    <citation type="submission" date="2025-08" db="UniProtKB">
        <authorList>
            <consortium name="RefSeq"/>
        </authorList>
    </citation>
    <scope>IDENTIFICATION</scope>
</reference>
<feature type="region of interest" description="Disordered" evidence="1">
    <location>
        <begin position="113"/>
        <end position="132"/>
    </location>
</feature>
<dbReference type="RefSeq" id="XP_029656449.1">
    <property type="nucleotide sequence ID" value="XM_029800589.1"/>
</dbReference>
<organism evidence="2 3">
    <name type="scientific">Octopus sinensis</name>
    <name type="common">East Asian common octopus</name>
    <dbReference type="NCBI Taxonomy" id="2607531"/>
    <lineage>
        <taxon>Eukaryota</taxon>
        <taxon>Metazoa</taxon>
        <taxon>Spiralia</taxon>
        <taxon>Lophotrochozoa</taxon>
        <taxon>Mollusca</taxon>
        <taxon>Cephalopoda</taxon>
        <taxon>Coleoidea</taxon>
        <taxon>Octopodiformes</taxon>
        <taxon>Octopoda</taxon>
        <taxon>Incirrata</taxon>
        <taxon>Octopodidae</taxon>
        <taxon>Octopus</taxon>
    </lineage>
</organism>
<dbReference type="KEGG" id="osn:115230386"/>
<feature type="region of interest" description="Disordered" evidence="1">
    <location>
        <begin position="40"/>
        <end position="64"/>
    </location>
</feature>
<dbReference type="Proteomes" id="UP000515154">
    <property type="component" value="Unplaced"/>
</dbReference>
<keyword evidence="2" id="KW-1185">Reference proteome</keyword>
<proteinExistence type="predicted"/>
<protein>
    <submittedName>
        <fullName evidence="3">GATA zinc finger domain-containing protein 24-like</fullName>
    </submittedName>
</protein>
<accession>A0A6P7TVP6</accession>
<sequence length="170" mass="19356">MNFTTTHQKIVSENNYTNQRSVIVKNRNNSRNYTNQYFLPKGENLKNNTPDQNTKSSTHFLKNGEKSSEIISTKKENNNVTKNYTTQSSPMPISQTRANKTQIITKFNINDSKKISNSGNNTNNFLNPEFSNGLSNLTTQSLNASKKKNEHEKSSKLSSNTTVFYTYNNI</sequence>
<gene>
    <name evidence="3" type="primary">LOC115230386</name>
</gene>
<evidence type="ECO:0000256" key="1">
    <source>
        <dbReference type="SAM" id="MobiDB-lite"/>
    </source>
</evidence>
<evidence type="ECO:0000313" key="3">
    <source>
        <dbReference type="RefSeq" id="XP_029656449.1"/>
    </source>
</evidence>
<feature type="compositionally biased region" description="Polar residues" evidence="1">
    <location>
        <begin position="45"/>
        <end position="60"/>
    </location>
</feature>
<name>A0A6P7TVP6_9MOLL</name>
<feature type="compositionally biased region" description="Low complexity" evidence="1">
    <location>
        <begin position="117"/>
        <end position="127"/>
    </location>
</feature>
<evidence type="ECO:0000313" key="2">
    <source>
        <dbReference type="Proteomes" id="UP000515154"/>
    </source>
</evidence>
<dbReference type="AlphaFoldDB" id="A0A6P7TVP6"/>